<dbReference type="PROSITE" id="PS50883">
    <property type="entry name" value="EAL"/>
    <property type="match status" value="1"/>
</dbReference>
<evidence type="ECO:0000256" key="1">
    <source>
        <dbReference type="PROSITE-ProRule" id="PRU00169"/>
    </source>
</evidence>
<evidence type="ECO:0000259" key="4">
    <source>
        <dbReference type="PROSITE" id="PS50887"/>
    </source>
</evidence>
<dbReference type="InterPro" id="IPR001789">
    <property type="entry name" value="Sig_transdc_resp-reg_receiver"/>
</dbReference>
<dbReference type="Gene3D" id="3.40.50.2300">
    <property type="match status" value="1"/>
</dbReference>
<comment type="caution">
    <text evidence="5">The sequence shown here is derived from an EMBL/GenBank/DDBJ whole genome shotgun (WGS) entry which is preliminary data.</text>
</comment>
<dbReference type="SMART" id="SM00267">
    <property type="entry name" value="GGDEF"/>
    <property type="match status" value="1"/>
</dbReference>
<feature type="domain" description="Response regulatory" evidence="2">
    <location>
        <begin position="28"/>
        <end position="152"/>
    </location>
</feature>
<dbReference type="InterPro" id="IPR029787">
    <property type="entry name" value="Nucleotide_cyclase"/>
</dbReference>
<dbReference type="AlphaFoldDB" id="A0A4R1G693"/>
<keyword evidence="1" id="KW-0597">Phosphoprotein</keyword>
<dbReference type="Pfam" id="PF00563">
    <property type="entry name" value="EAL"/>
    <property type="match status" value="1"/>
</dbReference>
<dbReference type="PROSITE" id="PS50887">
    <property type="entry name" value="GGDEF"/>
    <property type="match status" value="1"/>
</dbReference>
<evidence type="ECO:0000259" key="3">
    <source>
        <dbReference type="PROSITE" id="PS50883"/>
    </source>
</evidence>
<evidence type="ECO:0000259" key="2">
    <source>
        <dbReference type="PROSITE" id="PS50110"/>
    </source>
</evidence>
<dbReference type="PROSITE" id="PS50110">
    <property type="entry name" value="RESPONSE_REGULATORY"/>
    <property type="match status" value="1"/>
</dbReference>
<gene>
    <name evidence="5" type="ORF">CLV83_3787</name>
</gene>
<sequence>MSTAFERLAIPGREPAGGNIAQRPACWKLLSVEDDPTYQASLLYSLGKLEYDGIPVEILTAGSAAEAATLLSAHPDIAVVLLDVVMEDDDSGLRLVNTIRERLGNHQIRIILLTGQPGMAPRKDVMRQYDIDDYWQKADLKADQLITLITGNLRTWVYITELERARQGLQLLVEASRALTSKRDLQSFSHTLLEQIGNIIGAGEGGIVSAVSNESDSLEEAEVMACSGCYSGQASKVPGLIDDNAIHTDIGNARAEKRHIFRDSYSVLYFGTAEIDPREYVTVVKADTRPSRYHISLLQVFAEQVSGGFANIALNNRLSELAYYDDLLNIPNRNWLVWEMKRLSRRERARLQLTLLDLDRFSDVTVTLGTAFSDKLIEQMYSQLKAKLDDYISIARTGLDSFAILGHRDTAPTDATIKSLIGQPLNIDGAEHSLSITASSLPLSELDHLQPREILRIAECCIDTARQQHLNFLEYSAGFDEEIRHRYALMSDLRQALAQRALHIELQPKVSLSDNRLIGFEALARWEREDGSRVRPDQFIPLAETAGLIGELDQLVVELACNAIKQLNAAGIDVPVAFNASSDELFDPDYFDTLVGTLKKYGIRPEQLNLEITESRAMESYEKIAPQLKRLIDMGMAVSIDDFGTGYSSLSHITHLAATTLKIDQVFVRQMGESPQAAHVVDMILRISERFGLNTVAEGVETLAQREQLLAKGCLAAQGYLFSRPQRLEVLIDKLAANPVFTLPTDDEHR</sequence>
<dbReference type="GO" id="GO:0071111">
    <property type="term" value="F:cyclic-guanylate-specific phosphodiesterase activity"/>
    <property type="evidence" value="ECO:0007669"/>
    <property type="project" value="InterPro"/>
</dbReference>
<dbReference type="SMART" id="SM00448">
    <property type="entry name" value="REC"/>
    <property type="match status" value="1"/>
</dbReference>
<dbReference type="InterPro" id="IPR021800">
    <property type="entry name" value="DUF3369"/>
</dbReference>
<dbReference type="InterPro" id="IPR050706">
    <property type="entry name" value="Cyclic-di-GMP_PDE-like"/>
</dbReference>
<dbReference type="CDD" id="cd01948">
    <property type="entry name" value="EAL"/>
    <property type="match status" value="1"/>
</dbReference>
<dbReference type="SUPFAM" id="SSF52172">
    <property type="entry name" value="CheY-like"/>
    <property type="match status" value="1"/>
</dbReference>
<dbReference type="InterPro" id="IPR000160">
    <property type="entry name" value="GGDEF_dom"/>
</dbReference>
<evidence type="ECO:0000313" key="6">
    <source>
        <dbReference type="Proteomes" id="UP000294546"/>
    </source>
</evidence>
<organism evidence="5 6">
    <name type="scientific">Marinobacterium mangrovicola</name>
    <dbReference type="NCBI Taxonomy" id="1476959"/>
    <lineage>
        <taxon>Bacteria</taxon>
        <taxon>Pseudomonadati</taxon>
        <taxon>Pseudomonadota</taxon>
        <taxon>Gammaproteobacteria</taxon>
        <taxon>Oceanospirillales</taxon>
        <taxon>Oceanospirillaceae</taxon>
        <taxon>Marinobacterium</taxon>
    </lineage>
</organism>
<dbReference type="Gene3D" id="3.30.70.270">
    <property type="match status" value="1"/>
</dbReference>
<dbReference type="SUPFAM" id="SSF55073">
    <property type="entry name" value="Nucleotide cyclase"/>
    <property type="match status" value="1"/>
</dbReference>
<feature type="domain" description="EAL" evidence="3">
    <location>
        <begin position="486"/>
        <end position="739"/>
    </location>
</feature>
<proteinExistence type="predicted"/>
<dbReference type="InterPro" id="IPR043128">
    <property type="entry name" value="Rev_trsase/Diguanyl_cyclase"/>
</dbReference>
<feature type="domain" description="GGDEF" evidence="4">
    <location>
        <begin position="349"/>
        <end position="478"/>
    </location>
</feature>
<dbReference type="InterPro" id="IPR035919">
    <property type="entry name" value="EAL_sf"/>
</dbReference>
<dbReference type="Gene3D" id="3.20.20.450">
    <property type="entry name" value="EAL domain"/>
    <property type="match status" value="1"/>
</dbReference>
<protein>
    <submittedName>
        <fullName evidence="5">EAL domain-containing protein (Putative c-di-GMP-specific phosphodiesterase class I)</fullName>
    </submittedName>
</protein>
<accession>A0A4R1G693</accession>
<dbReference type="Proteomes" id="UP000294546">
    <property type="component" value="Unassembled WGS sequence"/>
</dbReference>
<dbReference type="PANTHER" id="PTHR33121">
    <property type="entry name" value="CYCLIC DI-GMP PHOSPHODIESTERASE PDEF"/>
    <property type="match status" value="1"/>
</dbReference>
<reference evidence="5 6" key="1">
    <citation type="submission" date="2019-03" db="EMBL/GenBank/DDBJ databases">
        <title>Genomic Encyclopedia of Archaeal and Bacterial Type Strains, Phase II (KMG-II): from individual species to whole genera.</title>
        <authorList>
            <person name="Goeker M."/>
        </authorList>
    </citation>
    <scope>NUCLEOTIDE SEQUENCE [LARGE SCALE GENOMIC DNA]</scope>
    <source>
        <strain evidence="5 6">DSM 27697</strain>
    </source>
</reference>
<dbReference type="SMART" id="SM00052">
    <property type="entry name" value="EAL"/>
    <property type="match status" value="1"/>
</dbReference>
<dbReference type="EMBL" id="SMFU01000012">
    <property type="protein sequence ID" value="TCK03517.1"/>
    <property type="molecule type" value="Genomic_DNA"/>
</dbReference>
<dbReference type="InterPro" id="IPR001633">
    <property type="entry name" value="EAL_dom"/>
</dbReference>
<keyword evidence="6" id="KW-1185">Reference proteome</keyword>
<dbReference type="Pfam" id="PF00990">
    <property type="entry name" value="GGDEF"/>
    <property type="match status" value="1"/>
</dbReference>
<feature type="modified residue" description="4-aspartylphosphate" evidence="1">
    <location>
        <position position="83"/>
    </location>
</feature>
<dbReference type="Pfam" id="PF11849">
    <property type="entry name" value="DUF3369"/>
    <property type="match status" value="1"/>
</dbReference>
<name>A0A4R1G693_9GAMM</name>
<dbReference type="RefSeq" id="WP_165900353.1">
    <property type="nucleotide sequence ID" value="NZ_SMFU01000012.1"/>
</dbReference>
<dbReference type="InterPro" id="IPR011006">
    <property type="entry name" value="CheY-like_superfamily"/>
</dbReference>
<dbReference type="GO" id="GO:0000160">
    <property type="term" value="P:phosphorelay signal transduction system"/>
    <property type="evidence" value="ECO:0007669"/>
    <property type="project" value="InterPro"/>
</dbReference>
<dbReference type="SUPFAM" id="SSF141868">
    <property type="entry name" value="EAL domain-like"/>
    <property type="match status" value="1"/>
</dbReference>
<dbReference type="PANTHER" id="PTHR33121:SF70">
    <property type="entry name" value="SIGNALING PROTEIN YKOW"/>
    <property type="match status" value="1"/>
</dbReference>
<evidence type="ECO:0000313" key="5">
    <source>
        <dbReference type="EMBL" id="TCK03517.1"/>
    </source>
</evidence>